<dbReference type="AlphaFoldDB" id="A0A366MFU3"/>
<gene>
    <name evidence="1" type="ORF">ALNOE001_02540</name>
</gene>
<comment type="caution">
    <text evidence="1">The sequence shown here is derived from an EMBL/GenBank/DDBJ whole genome shotgun (WGS) entry which is preliminary data.</text>
</comment>
<proteinExistence type="predicted"/>
<protein>
    <recommendedName>
        <fullName evidence="3">Resolvase HTH domain-containing protein</fullName>
    </recommendedName>
</protein>
<dbReference type="InterPro" id="IPR009057">
    <property type="entry name" value="Homeodomain-like_sf"/>
</dbReference>
<dbReference type="Gene3D" id="1.10.10.60">
    <property type="entry name" value="Homeodomain-like"/>
    <property type="match status" value="1"/>
</dbReference>
<dbReference type="EMBL" id="NIZT01000005">
    <property type="protein sequence ID" value="RBQ24332.1"/>
    <property type="molecule type" value="Genomic_DNA"/>
</dbReference>
<dbReference type="SUPFAM" id="SSF46689">
    <property type="entry name" value="Homeodomain-like"/>
    <property type="match status" value="1"/>
</dbReference>
<organism evidence="1 2">
    <name type="scientific">Candidatus Methanobinarius endosymbioticus</name>
    <dbReference type="NCBI Taxonomy" id="2006182"/>
    <lineage>
        <taxon>Archaea</taxon>
        <taxon>Methanobacteriati</taxon>
        <taxon>Methanobacteriota</taxon>
        <taxon>Methanomada group</taxon>
        <taxon>Methanobacteria</taxon>
        <taxon>Methanobacteriales</taxon>
        <taxon>Methanobacteriaceae</taxon>
        <taxon>Candidatus Methanobinarius</taxon>
    </lineage>
</organism>
<keyword evidence="2" id="KW-1185">Reference proteome</keyword>
<reference evidence="1 2" key="1">
    <citation type="submission" date="2018-06" db="EMBL/GenBank/DDBJ databases">
        <title>Genomic insight into two independent archaeal endosymbiosis events.</title>
        <authorList>
            <person name="Lind A.E."/>
            <person name="Lewis W.H."/>
            <person name="Spang A."/>
            <person name="Guy L."/>
            <person name="Embley M.T."/>
            <person name="Ettema T.J.G."/>
        </authorList>
    </citation>
    <scope>NUCLEOTIDE SEQUENCE [LARGE SCALE GENOMIC DNA]</scope>
    <source>
        <strain evidence="1">NOE</strain>
    </source>
</reference>
<accession>A0A366MFU3</accession>
<evidence type="ECO:0008006" key="3">
    <source>
        <dbReference type="Google" id="ProtNLM"/>
    </source>
</evidence>
<name>A0A366MFU3_9EURY</name>
<evidence type="ECO:0000313" key="2">
    <source>
        <dbReference type="Proteomes" id="UP000253099"/>
    </source>
</evidence>
<evidence type="ECO:0000313" key="1">
    <source>
        <dbReference type="EMBL" id="RBQ24332.1"/>
    </source>
</evidence>
<dbReference type="Proteomes" id="UP000253099">
    <property type="component" value="Unassembled WGS sequence"/>
</dbReference>
<sequence length="176" mass="20596">MPDENSYNKNLSSKSLEKDEIIHISSQLSSKLIVELMDEYPNLKKITCPPSIYKRISKKYLEVLKELGIIVEIKHNWGNRKKYSDEKKKEILELLKQGKTPLQIAEKVNLPLKTIYYIKNSFKDESLKLKVGKKSKYSDSIWTNVKNLAKSGISPQKISKRENIPLRTIYYMIKKY</sequence>